<dbReference type="EMBL" id="SSSN01000016">
    <property type="protein sequence ID" value="THG28964.1"/>
    <property type="molecule type" value="Genomic_DNA"/>
</dbReference>
<dbReference type="Proteomes" id="UP000307380">
    <property type="component" value="Unassembled WGS sequence"/>
</dbReference>
<organism evidence="1 3">
    <name type="scientific">Orlajensenia flava</name>
    <dbReference type="NCBI Taxonomy" id="2565934"/>
    <lineage>
        <taxon>Bacteria</taxon>
        <taxon>Bacillati</taxon>
        <taxon>Actinomycetota</taxon>
        <taxon>Actinomycetes</taxon>
        <taxon>Micrococcales</taxon>
        <taxon>Microbacteriaceae</taxon>
        <taxon>Orlajensenia</taxon>
    </lineage>
</organism>
<dbReference type="OrthoDB" id="3631099at2"/>
<name>A0A4S4FGW0_9MICO</name>
<protein>
    <recommendedName>
        <fullName evidence="4">YCII-related domain-containing protein</fullName>
    </recommendedName>
</protein>
<dbReference type="EMBL" id="SSSN01000010">
    <property type="protein sequence ID" value="THG32088.1"/>
    <property type="molecule type" value="Genomic_DNA"/>
</dbReference>
<comment type="caution">
    <text evidence="1">The sequence shown here is derived from an EMBL/GenBank/DDBJ whole genome shotgun (WGS) entry which is preliminary data.</text>
</comment>
<evidence type="ECO:0000313" key="1">
    <source>
        <dbReference type="EMBL" id="THG28964.1"/>
    </source>
</evidence>
<keyword evidence="3" id="KW-1185">Reference proteome</keyword>
<proteinExistence type="predicted"/>
<accession>A0A4S4FGW0</accession>
<dbReference type="AlphaFoldDB" id="A0A4S4FGW0"/>
<dbReference type="RefSeq" id="WP_136425009.1">
    <property type="nucleotide sequence ID" value="NZ_SSSN01000010.1"/>
</dbReference>
<evidence type="ECO:0000313" key="2">
    <source>
        <dbReference type="EMBL" id="THG32088.1"/>
    </source>
</evidence>
<evidence type="ECO:0000313" key="3">
    <source>
        <dbReference type="Proteomes" id="UP000307380"/>
    </source>
</evidence>
<gene>
    <name evidence="2" type="ORF">E6C70_13130</name>
    <name evidence="1" type="ORF">E6C70_16475</name>
</gene>
<evidence type="ECO:0008006" key="4">
    <source>
        <dbReference type="Google" id="ProtNLM"/>
    </source>
</evidence>
<reference evidence="1 3" key="1">
    <citation type="submission" date="2019-04" db="EMBL/GenBank/DDBJ databases">
        <authorList>
            <person name="Jiang L."/>
        </authorList>
    </citation>
    <scope>NUCLEOTIDE SEQUENCE [LARGE SCALE GENOMIC DNA]</scope>
    <source>
        <strain evidence="1 3">YIM 131861</strain>
    </source>
</reference>
<sequence>MSRYIVLYHAPLDVAQRFAQATPEQAALGLQEWVDWSTRLGPALIDPGRPLSHARSVTSTGVDDGRDDIIGMSILEAASMNEALGMVEGHHHLRWADGCSITVLEEMGVPELA</sequence>